<evidence type="ECO:0000256" key="1">
    <source>
        <dbReference type="SAM" id="MobiDB-lite"/>
    </source>
</evidence>
<organism evidence="2 3">
    <name type="scientific">Elysia marginata</name>
    <dbReference type="NCBI Taxonomy" id="1093978"/>
    <lineage>
        <taxon>Eukaryota</taxon>
        <taxon>Metazoa</taxon>
        <taxon>Spiralia</taxon>
        <taxon>Lophotrochozoa</taxon>
        <taxon>Mollusca</taxon>
        <taxon>Gastropoda</taxon>
        <taxon>Heterobranchia</taxon>
        <taxon>Euthyneura</taxon>
        <taxon>Panpulmonata</taxon>
        <taxon>Sacoglossa</taxon>
        <taxon>Placobranchoidea</taxon>
        <taxon>Plakobranchidae</taxon>
        <taxon>Elysia</taxon>
    </lineage>
</organism>
<feature type="compositionally biased region" description="Polar residues" evidence="1">
    <location>
        <begin position="30"/>
        <end position="43"/>
    </location>
</feature>
<sequence>MALRRSSVLRQSLDQPKNTLSYLDPDETQETNLEKNGSSIKIPQKFQETAKTEKSVHFATEYESLSEAESTPDSLKTSRDVHTLLPSEHLYSGDTFISETQYLYSGDTFFSETAQATGDSTDPTDPSYATNTFVALESDDETKTASDISHTESFASSTVFSQADSPGQSSSESGTTHREWKDVTDIVKDIDELEESEFVTRHQSFFSEDDEKAEDIEKSTQESLKFIEENQDVEAERAKQKFISQMLAQVQNENTKERIQAHLIKMHPVKWFADFVNGLPKFDENSREILYKYKRRLETEMNKS</sequence>
<keyword evidence="3" id="KW-1185">Reference proteome</keyword>
<dbReference type="EMBL" id="BMAT01010174">
    <property type="protein sequence ID" value="GFS21713.1"/>
    <property type="molecule type" value="Genomic_DNA"/>
</dbReference>
<reference evidence="2 3" key="1">
    <citation type="journal article" date="2021" name="Elife">
        <title>Chloroplast acquisition without the gene transfer in kleptoplastic sea slugs, Plakobranchus ocellatus.</title>
        <authorList>
            <person name="Maeda T."/>
            <person name="Takahashi S."/>
            <person name="Yoshida T."/>
            <person name="Shimamura S."/>
            <person name="Takaki Y."/>
            <person name="Nagai Y."/>
            <person name="Toyoda A."/>
            <person name="Suzuki Y."/>
            <person name="Arimoto A."/>
            <person name="Ishii H."/>
            <person name="Satoh N."/>
            <person name="Nishiyama T."/>
            <person name="Hasebe M."/>
            <person name="Maruyama T."/>
            <person name="Minagawa J."/>
            <person name="Obokata J."/>
            <person name="Shigenobu S."/>
        </authorList>
    </citation>
    <scope>NUCLEOTIDE SEQUENCE [LARGE SCALE GENOMIC DNA]</scope>
</reference>
<feature type="region of interest" description="Disordered" evidence="1">
    <location>
        <begin position="1"/>
        <end position="43"/>
    </location>
</feature>
<feature type="compositionally biased region" description="Polar residues" evidence="1">
    <location>
        <begin position="8"/>
        <end position="21"/>
    </location>
</feature>
<name>A0AAV4JJ29_9GAST</name>
<comment type="caution">
    <text evidence="2">The sequence shown here is derived from an EMBL/GenBank/DDBJ whole genome shotgun (WGS) entry which is preliminary data.</text>
</comment>
<protein>
    <recommendedName>
        <fullName evidence="4">BESS domain-containing protein</fullName>
    </recommendedName>
</protein>
<feature type="region of interest" description="Disordered" evidence="1">
    <location>
        <begin position="156"/>
        <end position="180"/>
    </location>
</feature>
<proteinExistence type="predicted"/>
<dbReference type="AlphaFoldDB" id="A0AAV4JJ29"/>
<gene>
    <name evidence="2" type="ORF">ElyMa_005090400</name>
</gene>
<feature type="compositionally biased region" description="Polar residues" evidence="1">
    <location>
        <begin position="156"/>
        <end position="174"/>
    </location>
</feature>
<accession>A0AAV4JJ29</accession>
<evidence type="ECO:0000313" key="3">
    <source>
        <dbReference type="Proteomes" id="UP000762676"/>
    </source>
</evidence>
<dbReference type="Proteomes" id="UP000762676">
    <property type="component" value="Unassembled WGS sequence"/>
</dbReference>
<evidence type="ECO:0008006" key="4">
    <source>
        <dbReference type="Google" id="ProtNLM"/>
    </source>
</evidence>
<evidence type="ECO:0000313" key="2">
    <source>
        <dbReference type="EMBL" id="GFS21713.1"/>
    </source>
</evidence>